<keyword evidence="2" id="KW-1185">Reference proteome</keyword>
<name>A0A9P7R2P7_9PEZI</name>
<comment type="caution">
    <text evidence="1">The sequence shown here is derived from an EMBL/GenBank/DDBJ whole genome shotgun (WGS) entry which is preliminary data.</text>
</comment>
<evidence type="ECO:0000313" key="1">
    <source>
        <dbReference type="EMBL" id="KAG7047383.1"/>
    </source>
</evidence>
<dbReference type="Proteomes" id="UP000699042">
    <property type="component" value="Unassembled WGS sequence"/>
</dbReference>
<protein>
    <submittedName>
        <fullName evidence="1">Uncharacterized protein</fullName>
    </submittedName>
</protein>
<gene>
    <name evidence="1" type="ORF">JMJ77_010735</name>
</gene>
<sequence>MGTATGPFASGQQQYWTAKSSLASDSSRYQSCLVIPISAYPEAEFDNQVHGADKCQSRGNVLEAGA</sequence>
<dbReference type="AlphaFoldDB" id="A0A9P7R2P7"/>
<organism evidence="1 2">
    <name type="scientific">Colletotrichum scovillei</name>
    <dbReference type="NCBI Taxonomy" id="1209932"/>
    <lineage>
        <taxon>Eukaryota</taxon>
        <taxon>Fungi</taxon>
        <taxon>Dikarya</taxon>
        <taxon>Ascomycota</taxon>
        <taxon>Pezizomycotina</taxon>
        <taxon>Sordariomycetes</taxon>
        <taxon>Hypocreomycetidae</taxon>
        <taxon>Glomerellales</taxon>
        <taxon>Glomerellaceae</taxon>
        <taxon>Colletotrichum</taxon>
        <taxon>Colletotrichum acutatum species complex</taxon>
    </lineage>
</organism>
<proteinExistence type="predicted"/>
<dbReference type="EMBL" id="JAESDN010000007">
    <property type="protein sequence ID" value="KAG7047383.1"/>
    <property type="molecule type" value="Genomic_DNA"/>
</dbReference>
<reference evidence="1" key="1">
    <citation type="submission" date="2021-05" db="EMBL/GenBank/DDBJ databases">
        <title>Comparative genomics of three Colletotrichum scovillei strains and genetic complementation revealed genes involved fungal growth and virulence on chili pepper.</title>
        <authorList>
            <person name="Hsieh D.-K."/>
            <person name="Chuang S.-C."/>
            <person name="Chen C.-Y."/>
            <person name="Chao Y.-T."/>
            <person name="Lu M.-Y.J."/>
            <person name="Lee M.-H."/>
            <person name="Shih M.-C."/>
        </authorList>
    </citation>
    <scope>NUCLEOTIDE SEQUENCE</scope>
    <source>
        <strain evidence="1">Coll-153</strain>
    </source>
</reference>
<accession>A0A9P7R2P7</accession>
<evidence type="ECO:0000313" key="2">
    <source>
        <dbReference type="Proteomes" id="UP000699042"/>
    </source>
</evidence>